<comment type="similarity">
    <text evidence="2">Belongs to the GSP J family.</text>
</comment>
<evidence type="ECO:0000256" key="1">
    <source>
        <dbReference type="ARBA" id="ARBA00004377"/>
    </source>
</evidence>
<dbReference type="PANTHER" id="PTHR39583:SF2">
    <property type="entry name" value="TYPE II SECRETION SYSTEM PROTEIN J"/>
    <property type="match status" value="1"/>
</dbReference>
<reference evidence="11 12" key="1">
    <citation type="submission" date="2015-11" db="EMBL/GenBank/DDBJ databases">
        <title>Genomic analysis of 38 Legionella species identifies large and diverse effector repertoires.</title>
        <authorList>
            <person name="Burstein D."/>
            <person name="Amaro F."/>
            <person name="Zusman T."/>
            <person name="Lifshitz Z."/>
            <person name="Cohen O."/>
            <person name="Gilbert J.A."/>
            <person name="Pupko T."/>
            <person name="Shuman H.A."/>
            <person name="Segal G."/>
        </authorList>
    </citation>
    <scope>NUCLEOTIDE SEQUENCE [LARGE SCALE GENOMIC DNA]</scope>
    <source>
        <strain evidence="11 12">BL-540</strain>
    </source>
</reference>
<evidence type="ECO:0000256" key="5">
    <source>
        <dbReference type="ARBA" id="ARBA00022481"/>
    </source>
</evidence>
<keyword evidence="4" id="KW-1003">Cell membrane</keyword>
<feature type="transmembrane region" description="Helical" evidence="10">
    <location>
        <begin position="12"/>
        <end position="34"/>
    </location>
</feature>
<keyword evidence="8 10" id="KW-1133">Transmembrane helix</keyword>
<comment type="subcellular location">
    <subcellularLocation>
        <location evidence="1">Cell inner membrane</location>
        <topology evidence="1">Single-pass membrane protein</topology>
    </subcellularLocation>
</comment>
<evidence type="ECO:0000313" key="11">
    <source>
        <dbReference type="EMBL" id="KTD16108.1"/>
    </source>
</evidence>
<dbReference type="RefSeq" id="WP_058469989.1">
    <property type="nucleotide sequence ID" value="NZ_CAAAIC010000007.1"/>
</dbReference>
<keyword evidence="9 10" id="KW-0472">Membrane</keyword>
<dbReference type="PANTHER" id="PTHR39583">
    <property type="entry name" value="TYPE II SECRETION SYSTEM PROTEIN J-RELATED"/>
    <property type="match status" value="1"/>
</dbReference>
<dbReference type="InterPro" id="IPR051621">
    <property type="entry name" value="T2SS_protein_J"/>
</dbReference>
<keyword evidence="7 10" id="KW-0812">Transmembrane</keyword>
<evidence type="ECO:0000256" key="9">
    <source>
        <dbReference type="ARBA" id="ARBA00023136"/>
    </source>
</evidence>
<dbReference type="GO" id="GO:0005886">
    <property type="term" value="C:plasma membrane"/>
    <property type="evidence" value="ECO:0007669"/>
    <property type="project" value="UniProtKB-SubCell"/>
</dbReference>
<keyword evidence="12" id="KW-1185">Reference proteome</keyword>
<dbReference type="InterPro" id="IPR045584">
    <property type="entry name" value="Pilin-like"/>
</dbReference>
<evidence type="ECO:0000256" key="6">
    <source>
        <dbReference type="ARBA" id="ARBA00022519"/>
    </source>
</evidence>
<dbReference type="NCBIfam" id="TIGR01711">
    <property type="entry name" value="gspJ"/>
    <property type="match status" value="1"/>
</dbReference>
<gene>
    <name evidence="11" type="primary">lspJ</name>
    <name evidence="11" type="ORF">Ljor_0414</name>
</gene>
<evidence type="ECO:0000256" key="3">
    <source>
        <dbReference type="ARBA" id="ARBA00021539"/>
    </source>
</evidence>
<evidence type="ECO:0000256" key="7">
    <source>
        <dbReference type="ARBA" id="ARBA00022692"/>
    </source>
</evidence>
<sequence>MNKLRGFTLLEILIALSVFAILATITSSVLYYAFNSRARVNQQADRLNTLQSSLILIQRDSTQALPRAVRGDEMHLFPAFIGQPQYFELTKLGLANPLAQDKRSHLQRVAYLCRDGMLLRRSWLVLDAVHRREQFEEKILLNNLTACHFAYLNQTLQVLPEWRENALQQNQRAEPLPKAIQFNLNLRDWGELIFLSVIPGAVYVEQ</sequence>
<dbReference type="OrthoDB" id="9794345at2"/>
<keyword evidence="6" id="KW-0997">Cell inner membrane</keyword>
<evidence type="ECO:0000256" key="10">
    <source>
        <dbReference type="SAM" id="Phobius"/>
    </source>
</evidence>
<dbReference type="AlphaFoldDB" id="A0A0W0V7K2"/>
<dbReference type="NCBIfam" id="TIGR02532">
    <property type="entry name" value="IV_pilin_GFxxxE"/>
    <property type="match status" value="1"/>
</dbReference>
<dbReference type="STRING" id="456.Ljor_0414"/>
<dbReference type="InterPro" id="IPR010055">
    <property type="entry name" value="T2SS_protein-GspJ"/>
</dbReference>
<comment type="caution">
    <text evidence="11">The sequence shown here is derived from an EMBL/GenBank/DDBJ whole genome shotgun (WGS) entry which is preliminary data.</text>
</comment>
<dbReference type="Pfam" id="PF07963">
    <property type="entry name" value="N_methyl"/>
    <property type="match status" value="1"/>
</dbReference>
<dbReference type="Proteomes" id="UP000055035">
    <property type="component" value="Unassembled WGS sequence"/>
</dbReference>
<evidence type="ECO:0000256" key="8">
    <source>
        <dbReference type="ARBA" id="ARBA00022989"/>
    </source>
</evidence>
<dbReference type="GO" id="GO:0015627">
    <property type="term" value="C:type II protein secretion system complex"/>
    <property type="evidence" value="ECO:0007669"/>
    <property type="project" value="InterPro"/>
</dbReference>
<protein>
    <recommendedName>
        <fullName evidence="3">Type II secretion system protein J</fullName>
    </recommendedName>
</protein>
<dbReference type="SUPFAM" id="SSF54523">
    <property type="entry name" value="Pili subunits"/>
    <property type="match status" value="1"/>
</dbReference>
<dbReference type="PROSITE" id="PS00409">
    <property type="entry name" value="PROKAR_NTER_METHYL"/>
    <property type="match status" value="1"/>
</dbReference>
<dbReference type="GO" id="GO:0015628">
    <property type="term" value="P:protein secretion by the type II secretion system"/>
    <property type="evidence" value="ECO:0007669"/>
    <property type="project" value="InterPro"/>
</dbReference>
<dbReference type="PATRIC" id="fig|456.5.peg.439"/>
<accession>A0A0W0V7K2</accession>
<keyword evidence="5" id="KW-0488">Methylation</keyword>
<dbReference type="Pfam" id="PF11612">
    <property type="entry name" value="T2SSJ"/>
    <property type="match status" value="1"/>
</dbReference>
<proteinExistence type="inferred from homology"/>
<evidence type="ECO:0000256" key="2">
    <source>
        <dbReference type="ARBA" id="ARBA00011084"/>
    </source>
</evidence>
<evidence type="ECO:0000256" key="4">
    <source>
        <dbReference type="ARBA" id="ARBA00022475"/>
    </source>
</evidence>
<dbReference type="EMBL" id="LNYJ01000011">
    <property type="protein sequence ID" value="KTD16108.1"/>
    <property type="molecule type" value="Genomic_DNA"/>
</dbReference>
<dbReference type="Gene3D" id="3.10.610.10">
    <property type="entry name" value="GSPII I/J protein-like"/>
    <property type="match status" value="1"/>
</dbReference>
<organism evidence="11 12">
    <name type="scientific">Legionella jordanis</name>
    <dbReference type="NCBI Taxonomy" id="456"/>
    <lineage>
        <taxon>Bacteria</taxon>
        <taxon>Pseudomonadati</taxon>
        <taxon>Pseudomonadota</taxon>
        <taxon>Gammaproteobacteria</taxon>
        <taxon>Legionellales</taxon>
        <taxon>Legionellaceae</taxon>
        <taxon>Legionella</taxon>
    </lineage>
</organism>
<dbReference type="InterPro" id="IPR012902">
    <property type="entry name" value="N_methyl_site"/>
</dbReference>
<name>A0A0W0V7K2_9GAMM</name>
<evidence type="ECO:0000313" key="12">
    <source>
        <dbReference type="Proteomes" id="UP000055035"/>
    </source>
</evidence>